<accession>A0ABW3Y9Y7</accession>
<comment type="caution">
    <text evidence="1">The sequence shown here is derived from an EMBL/GenBank/DDBJ whole genome shotgun (WGS) entry which is preliminary data.</text>
</comment>
<evidence type="ECO:0000313" key="1">
    <source>
        <dbReference type="EMBL" id="MFD1321273.1"/>
    </source>
</evidence>
<sequence length="71" mass="7503">MSGRTVAHSGIVCSHPARSIAEAYQGITDAAISNGFHAVVGVRFIGNKYAFNSPLSADHFIQAYGTGIAWH</sequence>
<evidence type="ECO:0000313" key="2">
    <source>
        <dbReference type="Proteomes" id="UP001597260"/>
    </source>
</evidence>
<gene>
    <name evidence="1" type="ORF">ACFQ4H_09250</name>
</gene>
<reference evidence="2" key="1">
    <citation type="journal article" date="2019" name="Int. J. Syst. Evol. Microbiol.">
        <title>The Global Catalogue of Microorganisms (GCM) 10K type strain sequencing project: providing services to taxonomists for standard genome sequencing and annotation.</title>
        <authorList>
            <consortium name="The Broad Institute Genomics Platform"/>
            <consortium name="The Broad Institute Genome Sequencing Center for Infectious Disease"/>
            <person name="Wu L."/>
            <person name="Ma J."/>
        </authorList>
    </citation>
    <scope>NUCLEOTIDE SEQUENCE [LARGE SCALE GENOMIC DNA]</scope>
    <source>
        <strain evidence="2">JCM 31037</strain>
    </source>
</reference>
<dbReference type="EMBL" id="JBHTMP010000010">
    <property type="protein sequence ID" value="MFD1321273.1"/>
    <property type="molecule type" value="Genomic_DNA"/>
</dbReference>
<protein>
    <submittedName>
        <fullName evidence="1">Uncharacterized protein</fullName>
    </submittedName>
</protein>
<proteinExistence type="predicted"/>
<organism evidence="1 2">
    <name type="scientific">Micromonospora sonneratiae</name>
    <dbReference type="NCBI Taxonomy" id="1184706"/>
    <lineage>
        <taxon>Bacteria</taxon>
        <taxon>Bacillati</taxon>
        <taxon>Actinomycetota</taxon>
        <taxon>Actinomycetes</taxon>
        <taxon>Micromonosporales</taxon>
        <taxon>Micromonosporaceae</taxon>
        <taxon>Micromonospora</taxon>
    </lineage>
</organism>
<dbReference type="Proteomes" id="UP001597260">
    <property type="component" value="Unassembled WGS sequence"/>
</dbReference>
<name>A0ABW3Y9Y7_9ACTN</name>
<dbReference type="RefSeq" id="WP_377569230.1">
    <property type="nucleotide sequence ID" value="NZ_JBHTMP010000010.1"/>
</dbReference>
<keyword evidence="2" id="KW-1185">Reference proteome</keyword>